<reference evidence="4 5" key="1">
    <citation type="journal article" date="2018" name="Int. J. Syst. Evol. Microbiol.">
        <title>Epidermidibacterium keratini gen. nov., sp. nov., a member of the family Sporichthyaceae, isolated from keratin epidermis.</title>
        <authorList>
            <person name="Lee D.G."/>
            <person name="Trujillo M.E."/>
            <person name="Kang S."/>
            <person name="Nam J.J."/>
            <person name="Kim Y.J."/>
        </authorList>
    </citation>
    <scope>NUCLEOTIDE SEQUENCE [LARGE SCALE GENOMIC DNA]</scope>
    <source>
        <strain evidence="4 5">EPI-7</strain>
    </source>
</reference>
<evidence type="ECO:0000313" key="4">
    <source>
        <dbReference type="EMBL" id="QHC01192.1"/>
    </source>
</evidence>
<organism evidence="4 5">
    <name type="scientific">Epidermidibacterium keratini</name>
    <dbReference type="NCBI Taxonomy" id="1891644"/>
    <lineage>
        <taxon>Bacteria</taxon>
        <taxon>Bacillati</taxon>
        <taxon>Actinomycetota</taxon>
        <taxon>Actinomycetes</taxon>
        <taxon>Sporichthyales</taxon>
        <taxon>Sporichthyaceae</taxon>
        <taxon>Epidermidibacterium</taxon>
    </lineage>
</organism>
<dbReference type="Pfam" id="PF13785">
    <property type="entry name" value="DUF4178"/>
    <property type="match status" value="1"/>
</dbReference>
<dbReference type="EMBL" id="CP047156">
    <property type="protein sequence ID" value="QHC01192.1"/>
    <property type="molecule type" value="Genomic_DNA"/>
</dbReference>
<keyword evidence="5" id="KW-1185">Reference proteome</keyword>
<accession>A0A7L4YQ95</accession>
<dbReference type="KEGG" id="eke:EK0264_13420"/>
<evidence type="ECO:0000313" key="5">
    <source>
        <dbReference type="Proteomes" id="UP000463857"/>
    </source>
</evidence>
<keyword evidence="2" id="KW-0812">Transmembrane</keyword>
<dbReference type="OrthoDB" id="3775810at2"/>
<proteinExistence type="predicted"/>
<name>A0A7L4YQ95_9ACTN</name>
<protein>
    <submittedName>
        <fullName evidence="4">DUF4178 domain-containing protein</fullName>
    </submittedName>
</protein>
<evidence type="ECO:0000256" key="2">
    <source>
        <dbReference type="SAM" id="Phobius"/>
    </source>
</evidence>
<sequence>MDPIVIVLIIVILALAVAGFILWKRQQDKQRKERRPAGVDPFSSADDDSVRGNPRTLKPGDIVEIRGTDYAVRGTLHLSEGSYSWMEAFLDTGVGDKMWLSVEDDPDLEVVVWREVKGATIQPGGRTVELDGRSYNSDESGEAQFVGEATTGLAERGMMRYHDYESGDGTRLSFEDFTGKWEVARGEVLRGNEYKIFPVNND</sequence>
<evidence type="ECO:0000256" key="1">
    <source>
        <dbReference type="SAM" id="MobiDB-lite"/>
    </source>
</evidence>
<dbReference type="AlphaFoldDB" id="A0A7L4YQ95"/>
<dbReference type="RefSeq" id="WP_159546329.1">
    <property type="nucleotide sequence ID" value="NZ_CP047156.1"/>
</dbReference>
<feature type="transmembrane region" description="Helical" evidence="2">
    <location>
        <begin position="6"/>
        <end position="23"/>
    </location>
</feature>
<keyword evidence="2" id="KW-0472">Membrane</keyword>
<feature type="domain" description="DUF4178" evidence="3">
    <location>
        <begin position="58"/>
        <end position="189"/>
    </location>
</feature>
<feature type="region of interest" description="Disordered" evidence="1">
    <location>
        <begin position="32"/>
        <end position="58"/>
    </location>
</feature>
<gene>
    <name evidence="4" type="ORF">EK0264_13420</name>
</gene>
<dbReference type="InterPro" id="IPR025235">
    <property type="entry name" value="DUF4178"/>
</dbReference>
<keyword evidence="2" id="KW-1133">Transmembrane helix</keyword>
<dbReference type="Proteomes" id="UP000463857">
    <property type="component" value="Chromosome"/>
</dbReference>
<dbReference type="InParanoid" id="A0A7L4YQ95"/>
<evidence type="ECO:0000259" key="3">
    <source>
        <dbReference type="Pfam" id="PF13785"/>
    </source>
</evidence>